<feature type="domain" description="ENT" evidence="4">
    <location>
        <begin position="28"/>
        <end position="115"/>
    </location>
</feature>
<feature type="region of interest" description="Disordered" evidence="3">
    <location>
        <begin position="1"/>
        <end position="28"/>
    </location>
</feature>
<dbReference type="EMBL" id="CAKOAT010629598">
    <property type="protein sequence ID" value="CAH8384609.1"/>
    <property type="molecule type" value="Genomic_DNA"/>
</dbReference>
<protein>
    <recommendedName>
        <fullName evidence="4">ENT domain-containing protein</fullName>
    </recommendedName>
</protein>
<comment type="caution">
    <text evidence="5">The sequence shown here is derived from an EMBL/GenBank/DDBJ whole genome shotgun (WGS) entry which is preliminary data.</text>
</comment>
<dbReference type="GO" id="GO:0005634">
    <property type="term" value="C:nucleus"/>
    <property type="evidence" value="ECO:0007669"/>
    <property type="project" value="UniProtKB-SubCell"/>
</dbReference>
<dbReference type="Proteomes" id="UP001642260">
    <property type="component" value="Unassembled WGS sequence"/>
</dbReference>
<evidence type="ECO:0000256" key="3">
    <source>
        <dbReference type="SAM" id="MobiDB-lite"/>
    </source>
</evidence>
<dbReference type="InterPro" id="IPR036142">
    <property type="entry name" value="ENT_dom-like_sf"/>
</dbReference>
<evidence type="ECO:0000313" key="5">
    <source>
        <dbReference type="EMBL" id="CAH8384609.1"/>
    </source>
</evidence>
<name>A0ABC8LM50_ERUVS</name>
<evidence type="ECO:0000256" key="1">
    <source>
        <dbReference type="ARBA" id="ARBA00004123"/>
    </source>
</evidence>
<keyword evidence="2" id="KW-0539">Nucleus</keyword>
<proteinExistence type="predicted"/>
<keyword evidence="6" id="KW-1185">Reference proteome</keyword>
<evidence type="ECO:0000313" key="6">
    <source>
        <dbReference type="Proteomes" id="UP001642260"/>
    </source>
</evidence>
<dbReference type="PANTHER" id="PTHR33432">
    <property type="entry name" value="PROTEIN EMSY-LIKE 4"/>
    <property type="match status" value="1"/>
</dbReference>
<accession>A0ABC8LM50</accession>
<gene>
    <name evidence="5" type="ORF">ERUC_LOCUS37092</name>
</gene>
<comment type="subcellular location">
    <subcellularLocation>
        <location evidence="1">Nucleus</location>
    </subcellularLocation>
</comment>
<dbReference type="SMART" id="SM01191">
    <property type="entry name" value="ENT"/>
    <property type="match status" value="1"/>
</dbReference>
<evidence type="ECO:0000259" key="4">
    <source>
        <dbReference type="PROSITE" id="PS51138"/>
    </source>
</evidence>
<dbReference type="SUPFAM" id="SSF158639">
    <property type="entry name" value="ENT-like"/>
    <property type="match status" value="1"/>
</dbReference>
<dbReference type="InterPro" id="IPR005491">
    <property type="entry name" value="ENT_dom"/>
</dbReference>
<dbReference type="AlphaFoldDB" id="A0ABC8LM50"/>
<dbReference type="PANTHER" id="PTHR33432:SF17">
    <property type="entry name" value="EMSY N TERMINUS (ENT) DOMAIN-CONTAINING PROTEIN"/>
    <property type="match status" value="1"/>
</dbReference>
<organism evidence="5 6">
    <name type="scientific">Eruca vesicaria subsp. sativa</name>
    <name type="common">Garden rocket</name>
    <name type="synonym">Eruca sativa</name>
    <dbReference type="NCBI Taxonomy" id="29727"/>
    <lineage>
        <taxon>Eukaryota</taxon>
        <taxon>Viridiplantae</taxon>
        <taxon>Streptophyta</taxon>
        <taxon>Embryophyta</taxon>
        <taxon>Tracheophyta</taxon>
        <taxon>Spermatophyta</taxon>
        <taxon>Magnoliopsida</taxon>
        <taxon>eudicotyledons</taxon>
        <taxon>Gunneridae</taxon>
        <taxon>Pentapetalae</taxon>
        <taxon>rosids</taxon>
        <taxon>malvids</taxon>
        <taxon>Brassicales</taxon>
        <taxon>Brassicaceae</taxon>
        <taxon>Brassiceae</taxon>
        <taxon>Eruca</taxon>
    </lineage>
</organism>
<dbReference type="InterPro" id="IPR033485">
    <property type="entry name" value="EMSY-LIKE_plant"/>
</dbReference>
<dbReference type="PROSITE" id="PS51138">
    <property type="entry name" value="ENT"/>
    <property type="match status" value="1"/>
</dbReference>
<dbReference type="Pfam" id="PF03735">
    <property type="entry name" value="ENT"/>
    <property type="match status" value="1"/>
</dbReference>
<sequence>MADHKDQHSEAEDPNSEPKDHGDDDKFKKKKLEDLKRKAFYSVLLAIRAEPLIIGNKRTPLIEKLMKELNISQETRISFEKNIQENLIAYYQRVISELKEAEAKPLTIPVRKPPLVPTYVAAPRSSWGRVNPEALVGRRVSVRMCCEDEFEEFVIKEYNAKDETHHLESVDPDAMEMDELLSWIDVREVPTDDIVWRDGEAPHF</sequence>
<evidence type="ECO:0000256" key="2">
    <source>
        <dbReference type="ARBA" id="ARBA00023242"/>
    </source>
</evidence>
<reference evidence="5 6" key="1">
    <citation type="submission" date="2022-03" db="EMBL/GenBank/DDBJ databases">
        <authorList>
            <person name="Macdonald S."/>
            <person name="Ahmed S."/>
            <person name="Newling K."/>
        </authorList>
    </citation>
    <scope>NUCLEOTIDE SEQUENCE [LARGE SCALE GENOMIC DNA]</scope>
</reference>